<feature type="compositionally biased region" description="Basic and acidic residues" evidence="1">
    <location>
        <begin position="12"/>
        <end position="33"/>
    </location>
</feature>
<reference evidence="3" key="4">
    <citation type="journal article" date="2015" name="G3 (Bethesda)">
        <title>Genome sequences of three phytopathogenic species of the Magnaporthaceae family of fungi.</title>
        <authorList>
            <person name="Okagaki L.H."/>
            <person name="Nunes C.C."/>
            <person name="Sailsbery J."/>
            <person name="Clay B."/>
            <person name="Brown D."/>
            <person name="John T."/>
            <person name="Oh Y."/>
            <person name="Young N."/>
            <person name="Fitzgerald M."/>
            <person name="Haas B.J."/>
            <person name="Zeng Q."/>
            <person name="Young S."/>
            <person name="Adiconis X."/>
            <person name="Fan L."/>
            <person name="Levin J.Z."/>
            <person name="Mitchell T.K."/>
            <person name="Okubara P.A."/>
            <person name="Farman M.L."/>
            <person name="Kohn L.M."/>
            <person name="Birren B."/>
            <person name="Ma L.-J."/>
            <person name="Dean R.A."/>
        </authorList>
    </citation>
    <scope>NUCLEOTIDE SEQUENCE</scope>
    <source>
        <strain evidence="3">R3-111a-1</strain>
    </source>
</reference>
<dbReference type="HOGENOM" id="CLU_2654611_0_0_1"/>
<reference evidence="4" key="1">
    <citation type="submission" date="2010-07" db="EMBL/GenBank/DDBJ databases">
        <title>The genome sequence of Gaeumannomyces graminis var. tritici strain R3-111a-1.</title>
        <authorList>
            <consortium name="The Broad Institute Genome Sequencing Platform"/>
            <person name="Ma L.-J."/>
            <person name="Dead R."/>
            <person name="Young S."/>
            <person name="Zeng Q."/>
            <person name="Koehrsen M."/>
            <person name="Alvarado L."/>
            <person name="Berlin A."/>
            <person name="Chapman S.B."/>
            <person name="Chen Z."/>
            <person name="Freedman E."/>
            <person name="Gellesch M."/>
            <person name="Goldberg J."/>
            <person name="Griggs A."/>
            <person name="Gujja S."/>
            <person name="Heilman E.R."/>
            <person name="Heiman D."/>
            <person name="Hepburn T."/>
            <person name="Howarth C."/>
            <person name="Jen D."/>
            <person name="Larson L."/>
            <person name="Mehta T."/>
            <person name="Neiman D."/>
            <person name="Pearson M."/>
            <person name="Roberts A."/>
            <person name="Saif S."/>
            <person name="Shea T."/>
            <person name="Shenoy N."/>
            <person name="Sisk P."/>
            <person name="Stolte C."/>
            <person name="Sykes S."/>
            <person name="Walk T."/>
            <person name="White J."/>
            <person name="Yandava C."/>
            <person name="Haas B."/>
            <person name="Nusbaum C."/>
            <person name="Birren B."/>
        </authorList>
    </citation>
    <scope>NUCLEOTIDE SEQUENCE [LARGE SCALE GENOMIC DNA]</scope>
    <source>
        <strain evidence="4">R3-111a-1</strain>
    </source>
</reference>
<protein>
    <submittedName>
        <fullName evidence="2 3">Uncharacterized protein</fullName>
    </submittedName>
</protein>
<sequence length="76" mass="8585">MSPMIGSFFGKDLQEKTGRATEQREAREKDSAAKKSHSRTHLSAISWLIGRDSIRCRWCYLKYSPEPAVGVESPLT</sequence>
<dbReference type="VEuPathDB" id="FungiDB:GGTG_00877"/>
<feature type="region of interest" description="Disordered" evidence="1">
    <location>
        <begin position="1"/>
        <end position="40"/>
    </location>
</feature>
<name>J3NHZ1_GAET3</name>
<dbReference type="AlphaFoldDB" id="J3NHZ1"/>
<dbReference type="EnsemblFungi" id="EJT80884">
    <property type="protein sequence ID" value="EJT80884"/>
    <property type="gene ID" value="GGTG_00877"/>
</dbReference>
<dbReference type="EMBL" id="GL385395">
    <property type="protein sequence ID" value="EJT80884.1"/>
    <property type="molecule type" value="Genomic_DNA"/>
</dbReference>
<reference evidence="2" key="3">
    <citation type="submission" date="2010-09" db="EMBL/GenBank/DDBJ databases">
        <title>Annotation of Gaeumannomyces graminis var. tritici R3-111a-1.</title>
        <authorList>
            <consortium name="The Broad Institute Genome Sequencing Platform"/>
            <person name="Ma L.-J."/>
            <person name="Dead R."/>
            <person name="Young S.K."/>
            <person name="Zeng Q."/>
            <person name="Gargeya S."/>
            <person name="Fitzgerald M."/>
            <person name="Haas B."/>
            <person name="Abouelleil A."/>
            <person name="Alvarado L."/>
            <person name="Arachchi H.M."/>
            <person name="Berlin A."/>
            <person name="Brown A."/>
            <person name="Chapman S.B."/>
            <person name="Chen Z."/>
            <person name="Dunbar C."/>
            <person name="Freedman E."/>
            <person name="Gearin G."/>
            <person name="Gellesch M."/>
            <person name="Goldberg J."/>
            <person name="Griggs A."/>
            <person name="Gujja S."/>
            <person name="Heiman D."/>
            <person name="Howarth C."/>
            <person name="Larson L."/>
            <person name="Lui A."/>
            <person name="MacDonald P.J.P."/>
            <person name="Mehta T."/>
            <person name="Montmayeur A."/>
            <person name="Murphy C."/>
            <person name="Neiman D."/>
            <person name="Pearson M."/>
            <person name="Priest M."/>
            <person name="Roberts A."/>
            <person name="Saif S."/>
            <person name="Shea T."/>
            <person name="Shenoy N."/>
            <person name="Sisk P."/>
            <person name="Stolte C."/>
            <person name="Sykes S."/>
            <person name="Yandava C."/>
            <person name="Wortman J."/>
            <person name="Nusbaum C."/>
            <person name="Birren B."/>
        </authorList>
    </citation>
    <scope>NUCLEOTIDE SEQUENCE</scope>
    <source>
        <strain evidence="2">R3-111a-1</strain>
    </source>
</reference>
<evidence type="ECO:0000313" key="3">
    <source>
        <dbReference type="EnsemblFungi" id="EJT80884"/>
    </source>
</evidence>
<dbReference type="RefSeq" id="XP_009216893.1">
    <property type="nucleotide sequence ID" value="XM_009218629.1"/>
</dbReference>
<evidence type="ECO:0000313" key="2">
    <source>
        <dbReference type="EMBL" id="EJT80884.1"/>
    </source>
</evidence>
<organism evidence="2">
    <name type="scientific">Gaeumannomyces tritici (strain R3-111a-1)</name>
    <name type="common">Wheat and barley take-all root rot fungus</name>
    <name type="synonym">Gaeumannomyces graminis var. tritici</name>
    <dbReference type="NCBI Taxonomy" id="644352"/>
    <lineage>
        <taxon>Eukaryota</taxon>
        <taxon>Fungi</taxon>
        <taxon>Dikarya</taxon>
        <taxon>Ascomycota</taxon>
        <taxon>Pezizomycotina</taxon>
        <taxon>Sordariomycetes</taxon>
        <taxon>Sordariomycetidae</taxon>
        <taxon>Magnaporthales</taxon>
        <taxon>Magnaporthaceae</taxon>
        <taxon>Gaeumannomyces</taxon>
    </lineage>
</organism>
<reference evidence="2" key="2">
    <citation type="submission" date="2010-07" db="EMBL/GenBank/DDBJ databases">
        <authorList>
            <consortium name="The Broad Institute Genome Sequencing Platform"/>
            <consortium name="Broad Institute Genome Sequencing Center for Infectious Disease"/>
            <person name="Ma L.-J."/>
            <person name="Dead R."/>
            <person name="Young S."/>
            <person name="Zeng Q."/>
            <person name="Koehrsen M."/>
            <person name="Alvarado L."/>
            <person name="Berlin A."/>
            <person name="Chapman S.B."/>
            <person name="Chen Z."/>
            <person name="Freedman E."/>
            <person name="Gellesch M."/>
            <person name="Goldberg J."/>
            <person name="Griggs A."/>
            <person name="Gujja S."/>
            <person name="Heilman E.R."/>
            <person name="Heiman D."/>
            <person name="Hepburn T."/>
            <person name="Howarth C."/>
            <person name="Jen D."/>
            <person name="Larson L."/>
            <person name="Mehta T."/>
            <person name="Neiman D."/>
            <person name="Pearson M."/>
            <person name="Roberts A."/>
            <person name="Saif S."/>
            <person name="Shea T."/>
            <person name="Shenoy N."/>
            <person name="Sisk P."/>
            <person name="Stolte C."/>
            <person name="Sykes S."/>
            <person name="Walk T."/>
            <person name="White J."/>
            <person name="Yandava C."/>
            <person name="Haas B."/>
            <person name="Nusbaum C."/>
            <person name="Birren B."/>
        </authorList>
    </citation>
    <scope>NUCLEOTIDE SEQUENCE</scope>
    <source>
        <strain evidence="2">R3-111a-1</strain>
    </source>
</reference>
<dbReference type="GeneID" id="20341335"/>
<dbReference type="Proteomes" id="UP000006039">
    <property type="component" value="Unassembled WGS sequence"/>
</dbReference>
<reference evidence="3" key="5">
    <citation type="submission" date="2018-04" db="UniProtKB">
        <authorList>
            <consortium name="EnsemblFungi"/>
        </authorList>
    </citation>
    <scope>IDENTIFICATION</scope>
    <source>
        <strain evidence="3">R3-111a-1</strain>
    </source>
</reference>
<gene>
    <name evidence="3" type="primary">20341335</name>
    <name evidence="2" type="ORF">GGTG_00877</name>
</gene>
<proteinExistence type="predicted"/>
<accession>J3NHZ1</accession>
<evidence type="ECO:0000256" key="1">
    <source>
        <dbReference type="SAM" id="MobiDB-lite"/>
    </source>
</evidence>
<keyword evidence="4" id="KW-1185">Reference proteome</keyword>
<evidence type="ECO:0000313" key="4">
    <source>
        <dbReference type="Proteomes" id="UP000006039"/>
    </source>
</evidence>